<dbReference type="FunFam" id="3.30.230.70:FF:000020">
    <property type="entry name" value="Polyribonucleotide nucleotidyltransferase 2 mitochondrial"/>
    <property type="match status" value="1"/>
</dbReference>
<dbReference type="GO" id="GO:0000965">
    <property type="term" value="P:mitochondrial RNA 3'-end processing"/>
    <property type="evidence" value="ECO:0000318"/>
    <property type="project" value="GO_Central"/>
</dbReference>
<evidence type="ECO:0000256" key="10">
    <source>
        <dbReference type="ARBA" id="ARBA00022884"/>
    </source>
</evidence>
<evidence type="ECO:0000256" key="3">
    <source>
        <dbReference type="ARBA" id="ARBA00012416"/>
    </source>
</evidence>
<dbReference type="Proteomes" id="UP000244005">
    <property type="component" value="Unassembled WGS sequence"/>
</dbReference>
<evidence type="ECO:0000256" key="4">
    <source>
        <dbReference type="ARBA" id="ARBA00022490"/>
    </source>
</evidence>
<dbReference type="Gramene" id="Mp7g12350.1">
    <property type="protein sequence ID" value="Mp7g12350.1.cds"/>
    <property type="gene ID" value="Mp7g12350"/>
</dbReference>
<dbReference type="Pfam" id="PF00575">
    <property type="entry name" value="S1"/>
    <property type="match status" value="1"/>
</dbReference>
<dbReference type="InterPro" id="IPR015847">
    <property type="entry name" value="ExoRNase_PH_dom2"/>
</dbReference>
<dbReference type="InterPro" id="IPR001247">
    <property type="entry name" value="ExoRNase_PH_dom1"/>
</dbReference>
<dbReference type="NCBIfam" id="NF008805">
    <property type="entry name" value="PRK11824.1"/>
    <property type="match status" value="1"/>
</dbReference>
<dbReference type="GO" id="GO:0005829">
    <property type="term" value="C:cytosol"/>
    <property type="evidence" value="ECO:0000318"/>
    <property type="project" value="GO_Central"/>
</dbReference>
<dbReference type="SMART" id="SM00322">
    <property type="entry name" value="KH"/>
    <property type="match status" value="1"/>
</dbReference>
<dbReference type="PANTHER" id="PTHR11252:SF16">
    <property type="entry name" value="POLYRIBONUCLEOTIDE NUCLEOTIDYLTRANSFERASE 2, MITOCHONDRIAL"/>
    <property type="match status" value="1"/>
</dbReference>
<evidence type="ECO:0000256" key="5">
    <source>
        <dbReference type="ARBA" id="ARBA00022552"/>
    </source>
</evidence>
<dbReference type="GO" id="GO:0004654">
    <property type="term" value="F:polyribonucleotide nucleotidyltransferase activity"/>
    <property type="evidence" value="ECO:0000318"/>
    <property type="project" value="GO_Central"/>
</dbReference>
<dbReference type="Gene3D" id="3.30.1370.10">
    <property type="entry name" value="K Homology domain, type 1"/>
    <property type="match status" value="1"/>
</dbReference>
<evidence type="ECO:0000259" key="17">
    <source>
        <dbReference type="PROSITE" id="PS50126"/>
    </source>
</evidence>
<evidence type="ECO:0000256" key="1">
    <source>
        <dbReference type="ARBA" id="ARBA00004173"/>
    </source>
</evidence>
<dbReference type="PANTHER" id="PTHR11252">
    <property type="entry name" value="POLYRIBONUCLEOTIDE NUCLEOTIDYLTRANSFERASE"/>
    <property type="match status" value="1"/>
</dbReference>
<evidence type="ECO:0000256" key="14">
    <source>
        <dbReference type="ARBA" id="ARBA00078395"/>
    </source>
</evidence>
<dbReference type="GO" id="GO:0006364">
    <property type="term" value="P:rRNA processing"/>
    <property type="evidence" value="ECO:0007669"/>
    <property type="project" value="UniProtKB-KW"/>
</dbReference>
<dbReference type="EMBL" id="KZ772675">
    <property type="protein sequence ID" value="PTQ49386.1"/>
    <property type="molecule type" value="Genomic_DNA"/>
</dbReference>
<dbReference type="InterPro" id="IPR003029">
    <property type="entry name" value="S1_domain"/>
</dbReference>
<evidence type="ECO:0000256" key="16">
    <source>
        <dbReference type="SAM" id="MobiDB-lite"/>
    </source>
</evidence>
<dbReference type="InterPro" id="IPR027408">
    <property type="entry name" value="PNPase/RNase_PH_dom_sf"/>
</dbReference>
<dbReference type="InterPro" id="IPR004087">
    <property type="entry name" value="KH_dom"/>
</dbReference>
<organism evidence="18 19">
    <name type="scientific">Marchantia polymorpha</name>
    <name type="common">Common liverwort</name>
    <name type="synonym">Marchantia aquatica</name>
    <dbReference type="NCBI Taxonomy" id="3197"/>
    <lineage>
        <taxon>Eukaryota</taxon>
        <taxon>Viridiplantae</taxon>
        <taxon>Streptophyta</taxon>
        <taxon>Embryophyta</taxon>
        <taxon>Marchantiophyta</taxon>
        <taxon>Marchantiopsida</taxon>
        <taxon>Marchantiidae</taxon>
        <taxon>Marchantiales</taxon>
        <taxon>Marchantiaceae</taxon>
        <taxon>Marchantia</taxon>
    </lineage>
</organism>
<dbReference type="NCBIfam" id="TIGR03591">
    <property type="entry name" value="polynuc_phos"/>
    <property type="match status" value="1"/>
</dbReference>
<evidence type="ECO:0000313" key="19">
    <source>
        <dbReference type="Proteomes" id="UP000244005"/>
    </source>
</evidence>
<dbReference type="CDD" id="cd11364">
    <property type="entry name" value="RNase_PH_PNPase_2"/>
    <property type="match status" value="1"/>
</dbReference>
<keyword evidence="19" id="KW-1185">Reference proteome</keyword>
<dbReference type="InterPro" id="IPR012162">
    <property type="entry name" value="PNPase"/>
</dbReference>
<dbReference type="FunFam" id="2.40.50.140:FF:000189">
    <property type="entry name" value="Polyribonucleotide nucleotidyltransferase, putative"/>
    <property type="match status" value="1"/>
</dbReference>
<dbReference type="GO" id="GO:0005739">
    <property type="term" value="C:mitochondrion"/>
    <property type="evidence" value="ECO:0000318"/>
    <property type="project" value="GO_Central"/>
</dbReference>
<dbReference type="HAMAP" id="MF_01595">
    <property type="entry name" value="PNPase"/>
    <property type="match status" value="1"/>
</dbReference>
<dbReference type="InterPro" id="IPR004088">
    <property type="entry name" value="KH_dom_type_1"/>
</dbReference>
<keyword evidence="6" id="KW-0808">Transferase</keyword>
<evidence type="ECO:0000256" key="13">
    <source>
        <dbReference type="ARBA" id="ARBA00073922"/>
    </source>
</evidence>
<protein>
    <recommendedName>
        <fullName evidence="13">Polyribonucleotide nucleotidyltransferase 2, mitochondrial</fullName>
        <ecNumber evidence="3">2.7.7.8</ecNumber>
    </recommendedName>
    <alternativeName>
        <fullName evidence="11">Polynucleotide phosphorylase 1</fullName>
    </alternativeName>
    <alternativeName>
        <fullName evidence="14">Polynucleotide phosphorylase 2</fullName>
    </alternativeName>
</protein>
<dbReference type="Gene3D" id="3.30.230.70">
    <property type="entry name" value="GHMP Kinase, N-terminal domain"/>
    <property type="match status" value="2"/>
</dbReference>
<dbReference type="PROSITE" id="PS50084">
    <property type="entry name" value="KH_TYPE_1"/>
    <property type="match status" value="1"/>
</dbReference>
<sequence length="941" mass="101711">MALRRKGFQAVAKFAVSRNEIIGQNLCRYGQLRVLGSNLLNSSSPAQRQSLLSRYGSRRAASTVGQAVQVPAPWREFPASGQVFLEETQIGPKTITFETGKLARFAAGAAVVSIKDTKVLATVVSDYVRKEGMDFLPLQVEYREKQYAQGKIPNTFMRREGGPNERELLCGRVIDRSIRPLFPKGFFFETQIIANVLCSDGDQDPDVLSVNAASAALTISNIPWNGPIGAVRVGRVNGKFIVNPNMNEVRNSDLNMIYACTATNALMIETQAGEISNKDYAAALHLAHSEAVKLIEPQLRLAAKVKNEKRAVHLLTVPDSVLEKIRGISTEPIRSVMENPLFGKFERGKALTTVQDSVGEILKAGGDEDSVQVLGKAFDMVKKDVVRGNVLAKGQRVDGRSLTEVRELYCEAGLHSALHGSSLFSRGNTQVLCTVTMGAPDDAQRLDSIVGPDSKRFMVHYSFPPFSVNEVGRLGGLNRREVGHGTLAEKALLSSLPSEEEFPYSIRVTSEVLASDGSSSMATVCGGSLALMDAGVPLREHVAGVSVGLVTITDKTTGEVKDYKLLTDILGLEDHLGDMDFKIAGTRHGITAVQLDMKLPGIPLPILIEALEPALVGRSHIIDTMEKVIVKPREDLRENTPRRGQMTILRESIGRLIGPQGTTIRNIQRMTGAKLNVSDDGVLTIFARDQACYDQTKEMVEACIGREVEVGGSYFATVVAIKDFGAFVELDGGLQGMVHISEISHNKVASIGDVLMLGQQLKVVCIGRDMRGNLKLSRKAAMSPEEESAIVIAKTFSISKAASGVLEKSTSLGNQIKSSVSEGFLKQTSEQRVRTSSRVEEVIGDVSSSLKSDMSRGTVEVTEEVSVSTSTESTPSTTTTTTTNESHKRRRASPASTSLESTSDEGSSSPKTGLRTRRPSIRTKAKSNGANQEPSFGLGTE</sequence>
<dbReference type="SUPFAM" id="SSF46915">
    <property type="entry name" value="Polynucleotide phosphorylase/guanosine pentaphosphate synthase (PNPase/GPSI), domain 3"/>
    <property type="match status" value="1"/>
</dbReference>
<evidence type="ECO:0000256" key="6">
    <source>
        <dbReference type="ARBA" id="ARBA00022679"/>
    </source>
</evidence>
<dbReference type="PROSITE" id="PS50126">
    <property type="entry name" value="S1"/>
    <property type="match status" value="1"/>
</dbReference>
<dbReference type="OMA" id="IQLDCKP"/>
<gene>
    <name evidence="18" type="ORF">MARPO_0003s0246</name>
</gene>
<keyword evidence="9" id="KW-0677">Repeat</keyword>
<dbReference type="Pfam" id="PF03726">
    <property type="entry name" value="PNPase"/>
    <property type="match status" value="1"/>
</dbReference>
<dbReference type="InterPro" id="IPR020568">
    <property type="entry name" value="Ribosomal_Su5_D2-typ_SF"/>
</dbReference>
<dbReference type="GO" id="GO:0003723">
    <property type="term" value="F:RNA binding"/>
    <property type="evidence" value="ECO:0007669"/>
    <property type="project" value="UniProtKB-UniRule"/>
</dbReference>
<reference evidence="19" key="1">
    <citation type="journal article" date="2017" name="Cell">
        <title>Insights into land plant evolution garnered from the Marchantia polymorpha genome.</title>
        <authorList>
            <person name="Bowman J.L."/>
            <person name="Kohchi T."/>
            <person name="Yamato K.T."/>
            <person name="Jenkins J."/>
            <person name="Shu S."/>
            <person name="Ishizaki K."/>
            <person name="Yamaoka S."/>
            <person name="Nishihama R."/>
            <person name="Nakamura Y."/>
            <person name="Berger F."/>
            <person name="Adam C."/>
            <person name="Aki S.S."/>
            <person name="Althoff F."/>
            <person name="Araki T."/>
            <person name="Arteaga-Vazquez M.A."/>
            <person name="Balasubrmanian S."/>
            <person name="Barry K."/>
            <person name="Bauer D."/>
            <person name="Boehm C.R."/>
            <person name="Briginshaw L."/>
            <person name="Caballero-Perez J."/>
            <person name="Catarino B."/>
            <person name="Chen F."/>
            <person name="Chiyoda S."/>
            <person name="Chovatia M."/>
            <person name="Davies K.M."/>
            <person name="Delmans M."/>
            <person name="Demura T."/>
            <person name="Dierschke T."/>
            <person name="Dolan L."/>
            <person name="Dorantes-Acosta A.E."/>
            <person name="Eklund D.M."/>
            <person name="Florent S.N."/>
            <person name="Flores-Sandoval E."/>
            <person name="Fujiyama A."/>
            <person name="Fukuzawa H."/>
            <person name="Galik B."/>
            <person name="Grimanelli D."/>
            <person name="Grimwood J."/>
            <person name="Grossniklaus U."/>
            <person name="Hamada T."/>
            <person name="Haseloff J."/>
            <person name="Hetherington A.J."/>
            <person name="Higo A."/>
            <person name="Hirakawa Y."/>
            <person name="Hundley H.N."/>
            <person name="Ikeda Y."/>
            <person name="Inoue K."/>
            <person name="Inoue S.I."/>
            <person name="Ishida S."/>
            <person name="Jia Q."/>
            <person name="Kakita M."/>
            <person name="Kanazawa T."/>
            <person name="Kawai Y."/>
            <person name="Kawashima T."/>
            <person name="Kennedy M."/>
            <person name="Kinose K."/>
            <person name="Kinoshita T."/>
            <person name="Kohara Y."/>
            <person name="Koide E."/>
            <person name="Komatsu K."/>
            <person name="Kopischke S."/>
            <person name="Kubo M."/>
            <person name="Kyozuka J."/>
            <person name="Lagercrantz U."/>
            <person name="Lin S.S."/>
            <person name="Lindquist E."/>
            <person name="Lipzen A.M."/>
            <person name="Lu C.W."/>
            <person name="De Luna E."/>
            <person name="Martienssen R.A."/>
            <person name="Minamino N."/>
            <person name="Mizutani M."/>
            <person name="Mizutani M."/>
            <person name="Mochizuki N."/>
            <person name="Monte I."/>
            <person name="Mosher R."/>
            <person name="Nagasaki H."/>
            <person name="Nakagami H."/>
            <person name="Naramoto S."/>
            <person name="Nishitani K."/>
            <person name="Ohtani M."/>
            <person name="Okamoto T."/>
            <person name="Okumura M."/>
            <person name="Phillips J."/>
            <person name="Pollak B."/>
            <person name="Reinders A."/>
            <person name="Rovekamp M."/>
            <person name="Sano R."/>
            <person name="Sawa S."/>
            <person name="Schmid M.W."/>
            <person name="Shirakawa M."/>
            <person name="Solano R."/>
            <person name="Spunde A."/>
            <person name="Suetsugu N."/>
            <person name="Sugano S."/>
            <person name="Sugiyama A."/>
            <person name="Sun R."/>
            <person name="Suzuki Y."/>
            <person name="Takenaka M."/>
            <person name="Takezawa D."/>
            <person name="Tomogane H."/>
            <person name="Tsuzuki M."/>
            <person name="Ueda T."/>
            <person name="Umeda M."/>
            <person name="Ward J.M."/>
            <person name="Watanabe Y."/>
            <person name="Yazaki K."/>
            <person name="Yokoyama R."/>
            <person name="Yoshitake Y."/>
            <person name="Yotsui I."/>
            <person name="Zachgo S."/>
            <person name="Schmutz J."/>
        </authorList>
    </citation>
    <scope>NUCLEOTIDE SEQUENCE [LARGE SCALE GENOMIC DNA]</scope>
    <source>
        <strain evidence="19">Tak-1</strain>
    </source>
</reference>
<dbReference type="AlphaFoldDB" id="A0A2R6XTJ7"/>
<dbReference type="InterPro" id="IPR036456">
    <property type="entry name" value="PNPase_PH_RNA-bd_sf"/>
</dbReference>
<dbReference type="SUPFAM" id="SSF50249">
    <property type="entry name" value="Nucleic acid-binding proteins"/>
    <property type="match status" value="1"/>
</dbReference>
<dbReference type="FunFam" id="3.30.1370.10:FF:000001">
    <property type="entry name" value="Polyribonucleotide nucleotidyltransferase"/>
    <property type="match status" value="1"/>
</dbReference>
<dbReference type="Pfam" id="PF03725">
    <property type="entry name" value="RNase_PH_C"/>
    <property type="match status" value="1"/>
</dbReference>
<feature type="compositionally biased region" description="Basic residues" evidence="16">
    <location>
        <begin position="914"/>
        <end position="925"/>
    </location>
</feature>
<keyword evidence="4" id="KW-0963">Cytoplasm</keyword>
<dbReference type="SUPFAM" id="SSF55666">
    <property type="entry name" value="Ribonuclease PH domain 2-like"/>
    <property type="match status" value="2"/>
</dbReference>
<comment type="similarity">
    <text evidence="2">Belongs to the polyribonucleotide nucleotidyltransferase family.</text>
</comment>
<proteinExistence type="inferred from homology"/>
<evidence type="ECO:0000256" key="2">
    <source>
        <dbReference type="ARBA" id="ARBA00007404"/>
    </source>
</evidence>
<keyword evidence="5" id="KW-0698">rRNA processing</keyword>
<dbReference type="GO" id="GO:0000175">
    <property type="term" value="F:3'-5'-RNA exonuclease activity"/>
    <property type="evidence" value="ECO:0000318"/>
    <property type="project" value="GO_Central"/>
</dbReference>
<dbReference type="Pfam" id="PF00013">
    <property type="entry name" value="KH_1"/>
    <property type="match status" value="1"/>
</dbReference>
<name>A0A2R6XTJ7_MARPO</name>
<dbReference type="GO" id="GO:0008033">
    <property type="term" value="P:tRNA processing"/>
    <property type="evidence" value="ECO:0007669"/>
    <property type="project" value="UniProtKB-KW"/>
</dbReference>
<dbReference type="SMART" id="SM00316">
    <property type="entry name" value="S1"/>
    <property type="match status" value="1"/>
</dbReference>
<dbReference type="FunFam" id="3.30.230.70:FF:000001">
    <property type="entry name" value="Polyribonucleotide nucleotidyltransferase"/>
    <property type="match status" value="1"/>
</dbReference>
<comment type="catalytic activity">
    <reaction evidence="12">
        <text>RNA(n+1) + phosphate = RNA(n) + a ribonucleoside 5'-diphosphate</text>
        <dbReference type="Rhea" id="RHEA:22096"/>
        <dbReference type="Rhea" id="RHEA-COMP:14527"/>
        <dbReference type="Rhea" id="RHEA-COMP:17342"/>
        <dbReference type="ChEBI" id="CHEBI:43474"/>
        <dbReference type="ChEBI" id="CHEBI:57930"/>
        <dbReference type="ChEBI" id="CHEBI:140395"/>
        <dbReference type="EC" id="2.7.7.8"/>
    </reaction>
</comment>
<evidence type="ECO:0000313" key="18">
    <source>
        <dbReference type="EMBL" id="PTQ49386.1"/>
    </source>
</evidence>
<evidence type="ECO:0000256" key="9">
    <source>
        <dbReference type="ARBA" id="ARBA00022737"/>
    </source>
</evidence>
<keyword evidence="10 15" id="KW-0694">RNA-binding</keyword>
<feature type="compositionally biased region" description="Low complexity" evidence="16">
    <location>
        <begin position="858"/>
        <end position="883"/>
    </location>
</feature>
<feature type="domain" description="S1 motif" evidence="17">
    <location>
        <begin position="711"/>
        <end position="779"/>
    </location>
</feature>
<dbReference type="CDD" id="cd11363">
    <property type="entry name" value="RNase_PH_PNPase_1"/>
    <property type="match status" value="1"/>
</dbReference>
<feature type="region of interest" description="Disordered" evidence="16">
    <location>
        <begin position="848"/>
        <end position="941"/>
    </location>
</feature>
<keyword evidence="7" id="KW-0819">tRNA processing</keyword>
<accession>A0A2R6XTJ7</accession>
<dbReference type="CDD" id="cd02393">
    <property type="entry name" value="KH-I_PNPase"/>
    <property type="match status" value="1"/>
</dbReference>
<dbReference type="InterPro" id="IPR036612">
    <property type="entry name" value="KH_dom_type_1_sf"/>
</dbReference>
<dbReference type="OrthoDB" id="437922at2759"/>
<evidence type="ECO:0000256" key="11">
    <source>
        <dbReference type="ARBA" id="ARBA00031451"/>
    </source>
</evidence>
<dbReference type="InterPro" id="IPR012340">
    <property type="entry name" value="NA-bd_OB-fold"/>
</dbReference>
<evidence type="ECO:0000256" key="12">
    <source>
        <dbReference type="ARBA" id="ARBA00051524"/>
    </source>
</evidence>
<evidence type="ECO:0000256" key="8">
    <source>
        <dbReference type="ARBA" id="ARBA00022695"/>
    </source>
</evidence>
<dbReference type="InterPro" id="IPR036345">
    <property type="entry name" value="ExoRNase_PH_dom2_sf"/>
</dbReference>
<dbReference type="EC" id="2.7.7.8" evidence="3"/>
<evidence type="ECO:0000256" key="7">
    <source>
        <dbReference type="ARBA" id="ARBA00022694"/>
    </source>
</evidence>
<dbReference type="GO" id="GO:0000958">
    <property type="term" value="P:mitochondrial mRNA catabolic process"/>
    <property type="evidence" value="ECO:0000318"/>
    <property type="project" value="GO_Central"/>
</dbReference>
<dbReference type="SUPFAM" id="SSF54791">
    <property type="entry name" value="Eukaryotic type KH-domain (KH-domain type I)"/>
    <property type="match status" value="1"/>
</dbReference>
<keyword evidence="8" id="KW-0548">Nucleotidyltransferase</keyword>
<feature type="compositionally biased region" description="Low complexity" evidence="16">
    <location>
        <begin position="896"/>
        <end position="909"/>
    </location>
</feature>
<dbReference type="InterPro" id="IPR015848">
    <property type="entry name" value="PNPase_PH_RNA-bd_bac/org-type"/>
</dbReference>
<dbReference type="Gene3D" id="2.40.50.140">
    <property type="entry name" value="Nucleic acid-binding proteins"/>
    <property type="match status" value="1"/>
</dbReference>
<dbReference type="Pfam" id="PF01138">
    <property type="entry name" value="RNase_PH"/>
    <property type="match status" value="2"/>
</dbReference>
<evidence type="ECO:0000256" key="15">
    <source>
        <dbReference type="PROSITE-ProRule" id="PRU00117"/>
    </source>
</evidence>
<dbReference type="SUPFAM" id="SSF54211">
    <property type="entry name" value="Ribosomal protein S5 domain 2-like"/>
    <property type="match status" value="2"/>
</dbReference>
<comment type="subcellular location">
    <subcellularLocation>
        <location evidence="1">Mitochondrion</location>
    </subcellularLocation>
</comment>